<sequence length="374" mass="41243">MKKRMVAIFMAAAMTMGLMACGNTTSEATVSKADTETKEEVKEEVKEESAPAEAAATEAETETNKLSGDLVIYCPHPLEFINPLVSEFENQTGVKVEVVAAGTGELLKRVESEQGNPLGDIFWGGSLSTMMPQMDLFENYQSINEEFVQEGMKNAEGPLTRFTDIPSVIMINTDLIGDIEVNGYEDLLNPELKGKIAHCDPSKSSSSYEHLINMLYAMGNGNPEDGWDYVDKFCQNLDGKLLSGSSAVYKGVADGEYVVGLTFEEGAAKYVADGAPVKVVYMEEGVISKPDGVYIIKDAKNMDNAKAFIDFITGKDAQTIIVEQLNRRSVRTDVPAPSYLMPKEDINIIYDDENLVVEKKEEWLTKFNDIFTNY</sequence>
<dbReference type="CDD" id="cd13546">
    <property type="entry name" value="PBP2_BitB"/>
    <property type="match status" value="1"/>
</dbReference>
<evidence type="ECO:0000313" key="5">
    <source>
        <dbReference type="Proteomes" id="UP000295718"/>
    </source>
</evidence>
<dbReference type="STRING" id="1469948.GCA_000732725_03533"/>
<dbReference type="InterPro" id="IPR026045">
    <property type="entry name" value="Ferric-bd"/>
</dbReference>
<dbReference type="GO" id="GO:0030976">
    <property type="term" value="F:thiamine pyrophosphate binding"/>
    <property type="evidence" value="ECO:0007669"/>
    <property type="project" value="TreeGrafter"/>
</dbReference>
<dbReference type="GO" id="GO:0030288">
    <property type="term" value="C:outer membrane-bounded periplasmic space"/>
    <property type="evidence" value="ECO:0007669"/>
    <property type="project" value="TreeGrafter"/>
</dbReference>
<dbReference type="GO" id="GO:0015888">
    <property type="term" value="P:thiamine transport"/>
    <property type="evidence" value="ECO:0007669"/>
    <property type="project" value="TreeGrafter"/>
</dbReference>
<gene>
    <name evidence="4" type="ORF">EDD76_11834</name>
</gene>
<protein>
    <submittedName>
        <fullName evidence="4">Iron(III) transport system substrate-binding protein</fullName>
    </submittedName>
</protein>
<evidence type="ECO:0000256" key="1">
    <source>
        <dbReference type="ARBA" id="ARBA00022729"/>
    </source>
</evidence>
<feature type="signal peptide" evidence="3">
    <location>
        <begin position="1"/>
        <end position="20"/>
    </location>
</feature>
<dbReference type="RefSeq" id="WP_031392155.1">
    <property type="nucleotide sequence ID" value="NZ_JPNB01000002.1"/>
</dbReference>
<dbReference type="AlphaFoldDB" id="A0A4R1QPH7"/>
<accession>A0A4R1QPH7</accession>
<dbReference type="SUPFAM" id="SSF53850">
    <property type="entry name" value="Periplasmic binding protein-like II"/>
    <property type="match status" value="1"/>
</dbReference>
<dbReference type="PANTHER" id="PTHR30006">
    <property type="entry name" value="THIAMINE-BINDING PERIPLASMIC PROTEIN-RELATED"/>
    <property type="match status" value="1"/>
</dbReference>
<organism evidence="4 5">
    <name type="scientific">Kineothrix alysoides</name>
    <dbReference type="NCBI Taxonomy" id="1469948"/>
    <lineage>
        <taxon>Bacteria</taxon>
        <taxon>Bacillati</taxon>
        <taxon>Bacillota</taxon>
        <taxon>Clostridia</taxon>
        <taxon>Lachnospirales</taxon>
        <taxon>Lachnospiraceae</taxon>
        <taxon>Kineothrix</taxon>
    </lineage>
</organism>
<keyword evidence="5" id="KW-1185">Reference proteome</keyword>
<proteinExistence type="predicted"/>
<evidence type="ECO:0000256" key="2">
    <source>
        <dbReference type="SAM" id="MobiDB-lite"/>
    </source>
</evidence>
<dbReference type="OrthoDB" id="9791045at2"/>
<keyword evidence="1 3" id="KW-0732">Signal</keyword>
<reference evidence="4 5" key="1">
    <citation type="submission" date="2019-03" db="EMBL/GenBank/DDBJ databases">
        <title>Genomic Encyclopedia of Type Strains, Phase IV (KMG-IV): sequencing the most valuable type-strain genomes for metagenomic binning, comparative biology and taxonomic classification.</title>
        <authorList>
            <person name="Goeker M."/>
        </authorList>
    </citation>
    <scope>NUCLEOTIDE SEQUENCE [LARGE SCALE GENOMIC DNA]</scope>
    <source>
        <strain evidence="4 5">DSM 100556</strain>
    </source>
</reference>
<dbReference type="GO" id="GO:0030975">
    <property type="term" value="F:thiamine binding"/>
    <property type="evidence" value="ECO:0007669"/>
    <property type="project" value="TreeGrafter"/>
</dbReference>
<dbReference type="Gene3D" id="3.40.190.10">
    <property type="entry name" value="Periplasmic binding protein-like II"/>
    <property type="match status" value="2"/>
</dbReference>
<dbReference type="Proteomes" id="UP000295718">
    <property type="component" value="Unassembled WGS sequence"/>
</dbReference>
<dbReference type="EMBL" id="SLUO01000018">
    <property type="protein sequence ID" value="TCL54793.1"/>
    <property type="molecule type" value="Genomic_DNA"/>
</dbReference>
<evidence type="ECO:0000256" key="3">
    <source>
        <dbReference type="SAM" id="SignalP"/>
    </source>
</evidence>
<feature type="region of interest" description="Disordered" evidence="2">
    <location>
        <begin position="30"/>
        <end position="62"/>
    </location>
</feature>
<feature type="chain" id="PRO_5038335313" evidence="3">
    <location>
        <begin position="21"/>
        <end position="374"/>
    </location>
</feature>
<evidence type="ECO:0000313" key="4">
    <source>
        <dbReference type="EMBL" id="TCL54793.1"/>
    </source>
</evidence>
<dbReference type="PIRSF" id="PIRSF002825">
    <property type="entry name" value="CfbpA"/>
    <property type="match status" value="1"/>
</dbReference>
<name>A0A4R1QPH7_9FIRM</name>
<comment type="caution">
    <text evidence="4">The sequence shown here is derived from an EMBL/GenBank/DDBJ whole genome shotgun (WGS) entry which is preliminary data.</text>
</comment>
<dbReference type="PANTHER" id="PTHR30006:SF2">
    <property type="entry name" value="ABC TRANSPORTER SUBSTRATE-BINDING PROTEIN"/>
    <property type="match status" value="1"/>
</dbReference>
<dbReference type="Pfam" id="PF13531">
    <property type="entry name" value="SBP_bac_11"/>
    <property type="match status" value="1"/>
</dbReference>
<feature type="compositionally biased region" description="Basic and acidic residues" evidence="2">
    <location>
        <begin position="33"/>
        <end position="49"/>
    </location>
</feature>
<dbReference type="PROSITE" id="PS51257">
    <property type="entry name" value="PROKAR_LIPOPROTEIN"/>
    <property type="match status" value="1"/>
</dbReference>